<comment type="subcellular location">
    <subcellularLocation>
        <location evidence="1">Cell inner membrane</location>
    </subcellularLocation>
</comment>
<dbReference type="PANTHER" id="PTHR30606">
    <property type="entry name" value="LIPID A BIOSYNTHESIS LAUROYL ACYLTRANSFERASE"/>
    <property type="match status" value="1"/>
</dbReference>
<evidence type="ECO:0000256" key="5">
    <source>
        <dbReference type="ARBA" id="ARBA00023136"/>
    </source>
</evidence>
<keyword evidence="2" id="KW-1003">Cell membrane</keyword>
<keyword evidence="6" id="KW-0012">Acyltransferase</keyword>
<dbReference type="GO" id="GO:0009247">
    <property type="term" value="P:glycolipid biosynthetic process"/>
    <property type="evidence" value="ECO:0007669"/>
    <property type="project" value="UniProtKB-ARBA"/>
</dbReference>
<dbReference type="GO" id="GO:0016746">
    <property type="term" value="F:acyltransferase activity"/>
    <property type="evidence" value="ECO:0007669"/>
    <property type="project" value="UniProtKB-KW"/>
</dbReference>
<keyword evidence="4 8" id="KW-0808">Transferase</keyword>
<keyword evidence="3" id="KW-0997">Cell inner membrane</keyword>
<dbReference type="InterPro" id="IPR004960">
    <property type="entry name" value="LipA_acyltrans"/>
</dbReference>
<dbReference type="RefSeq" id="WP_109573644.1">
    <property type="nucleotide sequence ID" value="NZ_UHJL01000006.1"/>
</dbReference>
<keyword evidence="7" id="KW-0812">Transmembrane</keyword>
<evidence type="ECO:0000256" key="2">
    <source>
        <dbReference type="ARBA" id="ARBA00022475"/>
    </source>
</evidence>
<feature type="transmembrane region" description="Helical" evidence="7">
    <location>
        <begin position="6"/>
        <end position="25"/>
    </location>
</feature>
<evidence type="ECO:0000256" key="1">
    <source>
        <dbReference type="ARBA" id="ARBA00004533"/>
    </source>
</evidence>
<evidence type="ECO:0000256" key="4">
    <source>
        <dbReference type="ARBA" id="ARBA00022679"/>
    </source>
</evidence>
<accession>A0A380S9P4</accession>
<reference evidence="8 9" key="1">
    <citation type="submission" date="2017-08" db="EMBL/GenBank/DDBJ databases">
        <authorList>
            <person name="de Groot N.N."/>
        </authorList>
    </citation>
    <scope>NUCLEOTIDE SEQUENCE [LARGE SCALE GENOMIC DNA]</scope>
    <source>
        <strain evidence="8 9">HM2</strain>
    </source>
</reference>
<evidence type="ECO:0000256" key="3">
    <source>
        <dbReference type="ARBA" id="ARBA00022519"/>
    </source>
</evidence>
<keyword evidence="5 7" id="KW-0472">Membrane</keyword>
<evidence type="ECO:0000256" key="6">
    <source>
        <dbReference type="ARBA" id="ARBA00023315"/>
    </source>
</evidence>
<evidence type="ECO:0000313" key="9">
    <source>
        <dbReference type="Proteomes" id="UP000255423"/>
    </source>
</evidence>
<dbReference type="CDD" id="cd07984">
    <property type="entry name" value="LPLAT_LABLAT-like"/>
    <property type="match status" value="1"/>
</dbReference>
<dbReference type="AlphaFoldDB" id="A0A380S9P4"/>
<evidence type="ECO:0000256" key="7">
    <source>
        <dbReference type="SAM" id="Phobius"/>
    </source>
</evidence>
<proteinExistence type="predicted"/>
<dbReference type="GO" id="GO:0005886">
    <property type="term" value="C:plasma membrane"/>
    <property type="evidence" value="ECO:0007669"/>
    <property type="project" value="UniProtKB-SubCell"/>
</dbReference>
<sequence>MVFFGKIAAIVFAWGAYVVLRLAGWKRKTVMANAKHVAGAFPQAIPAAFSTASNAAPDASNAAPDASAVAPVNYDELLINLTRHASELLFRFGTFKKLPHDFTAYPCCVDGWDFALDEAAIPVLEKMRSGGIFLTAHYGNYEAMGPWLCRLGIPLVASYIPVKPQWLNNILERKIRSVDGRSYSVDARTPRDFIRILNEGNLFCLLSDQDSRIPSALSGTLLGQPVNVNPLPDFLLKHRPQTPVFICWMEERGASPKCASPKDASSKKVRVLHAIEVGGVQSKVVEKFNKWLEERIRENPNLWYSFTHRRFYSQSPEIYGG</sequence>
<dbReference type="EMBL" id="UHJL01000006">
    <property type="protein sequence ID" value="SUQ26048.1"/>
    <property type="molecule type" value="Genomic_DNA"/>
</dbReference>
<gene>
    <name evidence="8" type="ORF">SAMN05661053_2853</name>
</gene>
<name>A0A380S9P4_FIBSU</name>
<protein>
    <submittedName>
        <fullName evidence="8">KDO2-lipid IV(A) lauroyltransferase</fullName>
    </submittedName>
</protein>
<dbReference type="PANTHER" id="PTHR30606:SF10">
    <property type="entry name" value="PHOSPHATIDYLINOSITOL MANNOSIDE ACYLTRANSFERASE"/>
    <property type="match status" value="1"/>
</dbReference>
<organism evidence="8 9">
    <name type="scientific">Fibrobacter succinogenes</name>
    <name type="common">Bacteroides succinogenes</name>
    <dbReference type="NCBI Taxonomy" id="833"/>
    <lineage>
        <taxon>Bacteria</taxon>
        <taxon>Pseudomonadati</taxon>
        <taxon>Fibrobacterota</taxon>
        <taxon>Fibrobacteria</taxon>
        <taxon>Fibrobacterales</taxon>
        <taxon>Fibrobacteraceae</taxon>
        <taxon>Fibrobacter</taxon>
    </lineage>
</organism>
<dbReference type="Proteomes" id="UP000255423">
    <property type="component" value="Unassembled WGS sequence"/>
</dbReference>
<keyword evidence="7" id="KW-1133">Transmembrane helix</keyword>
<evidence type="ECO:0000313" key="8">
    <source>
        <dbReference type="EMBL" id="SUQ26048.1"/>
    </source>
</evidence>